<dbReference type="EMBL" id="OU895879">
    <property type="protein sequence ID" value="CAG9806942.1"/>
    <property type="molecule type" value="Genomic_DNA"/>
</dbReference>
<sequence length="367" mass="40057">MQRLFYSFLLLSVLLLCSHTKADDDDDEEITTEVPSKCEYNEQLVGDECIDSCYVHKFCGENTTCSSSFQTYCSCKRGYTGDPLGGCFKMDEKCPCSPNPCGPNSECIESDPEIGPHCRCKKDFYDWPPNCRPGCKNDDECGATEICNRFNTCEELCDPTRCGDNSVCRVDKKKKTMHCSCKDGFVPETKTGCRPWATSDDDIPADFFAEVLNDKCNGECGYNAYCGPEDKCVCTTDYVGDPYKECAVIQPARSGPCNPNPCGGLSECTVVNNEVECLCKEGFGTPPYCSKCNSKLDCLPDQICADGGRCVADVCKGFCGENVSCNIFEGKLECNCKVQPVNTHSMPFLSCPDVGFISAAAIAVLSG</sequence>
<organism evidence="3 4">
    <name type="scientific">Chironomus riparius</name>
    <dbReference type="NCBI Taxonomy" id="315576"/>
    <lineage>
        <taxon>Eukaryota</taxon>
        <taxon>Metazoa</taxon>
        <taxon>Ecdysozoa</taxon>
        <taxon>Arthropoda</taxon>
        <taxon>Hexapoda</taxon>
        <taxon>Insecta</taxon>
        <taxon>Pterygota</taxon>
        <taxon>Neoptera</taxon>
        <taxon>Endopterygota</taxon>
        <taxon>Diptera</taxon>
        <taxon>Nematocera</taxon>
        <taxon>Chironomoidea</taxon>
        <taxon>Chironomidae</taxon>
        <taxon>Chironominae</taxon>
        <taxon>Chironomus</taxon>
    </lineage>
</organism>
<dbReference type="PANTHER" id="PTHR22963:SF38">
    <property type="entry name" value="LP13770P"/>
    <property type="match status" value="1"/>
</dbReference>
<dbReference type="SMART" id="SM00181">
    <property type="entry name" value="EGF"/>
    <property type="match status" value="4"/>
</dbReference>
<accession>A0A9N9S0N0</accession>
<gene>
    <name evidence="3" type="ORF">CHIRRI_LOCUS9795</name>
</gene>
<reference evidence="3" key="2">
    <citation type="submission" date="2022-10" db="EMBL/GenBank/DDBJ databases">
        <authorList>
            <consortium name="ENA_rothamsted_submissions"/>
            <consortium name="culmorum"/>
            <person name="King R."/>
        </authorList>
    </citation>
    <scope>NUCLEOTIDE SEQUENCE</scope>
</reference>
<dbReference type="PANTHER" id="PTHR22963">
    <property type="entry name" value="ENDOGLIN-RELATED"/>
    <property type="match status" value="1"/>
</dbReference>
<keyword evidence="1" id="KW-0732">Signal</keyword>
<dbReference type="Proteomes" id="UP001153620">
    <property type="component" value="Chromosome 3"/>
</dbReference>
<feature type="domain" description="EGF-like" evidence="2">
    <location>
        <begin position="52"/>
        <end position="88"/>
    </location>
</feature>
<feature type="domain" description="EGF-like" evidence="2">
    <location>
        <begin position="95"/>
        <end position="132"/>
    </location>
</feature>
<proteinExistence type="predicted"/>
<reference evidence="3" key="1">
    <citation type="submission" date="2022-01" db="EMBL/GenBank/DDBJ databases">
        <authorList>
            <person name="King R."/>
        </authorList>
    </citation>
    <scope>NUCLEOTIDE SEQUENCE</scope>
</reference>
<name>A0A9N9S0N0_9DIPT</name>
<dbReference type="InterPro" id="IPR000742">
    <property type="entry name" value="EGF"/>
</dbReference>
<evidence type="ECO:0000256" key="1">
    <source>
        <dbReference type="SAM" id="SignalP"/>
    </source>
</evidence>
<evidence type="ECO:0000259" key="2">
    <source>
        <dbReference type="SMART" id="SM00181"/>
    </source>
</evidence>
<dbReference type="AlphaFoldDB" id="A0A9N9S0N0"/>
<protein>
    <recommendedName>
        <fullName evidence="2">EGF-like domain-containing protein</fullName>
    </recommendedName>
</protein>
<keyword evidence="4" id="KW-1185">Reference proteome</keyword>
<evidence type="ECO:0000313" key="3">
    <source>
        <dbReference type="EMBL" id="CAG9806942.1"/>
    </source>
</evidence>
<feature type="signal peptide" evidence="1">
    <location>
        <begin position="1"/>
        <end position="22"/>
    </location>
</feature>
<feature type="chain" id="PRO_5040402278" description="EGF-like domain-containing protein" evidence="1">
    <location>
        <begin position="23"/>
        <end position="367"/>
    </location>
</feature>
<evidence type="ECO:0000313" key="4">
    <source>
        <dbReference type="Proteomes" id="UP001153620"/>
    </source>
</evidence>
<feature type="domain" description="EGF-like" evidence="2">
    <location>
        <begin position="156"/>
        <end position="194"/>
    </location>
</feature>
<dbReference type="OrthoDB" id="4405280at2759"/>
<feature type="domain" description="EGF-like" evidence="2">
    <location>
        <begin position="256"/>
        <end position="290"/>
    </location>
</feature>